<dbReference type="InterPro" id="IPR000719">
    <property type="entry name" value="Prot_kinase_dom"/>
</dbReference>
<name>A0A218XB37_PUNGR</name>
<dbReference type="EMBL" id="MTKT01002011">
    <property type="protein sequence ID" value="OWM82167.1"/>
    <property type="molecule type" value="Genomic_DNA"/>
</dbReference>
<dbReference type="GO" id="GO:0004672">
    <property type="term" value="F:protein kinase activity"/>
    <property type="evidence" value="ECO:0007669"/>
    <property type="project" value="InterPro"/>
</dbReference>
<dbReference type="GO" id="GO:0007165">
    <property type="term" value="P:signal transduction"/>
    <property type="evidence" value="ECO:0007669"/>
    <property type="project" value="TreeGrafter"/>
</dbReference>
<feature type="domain" description="Protein kinase" evidence="2">
    <location>
        <begin position="3"/>
        <end position="290"/>
    </location>
</feature>
<dbReference type="GeneID" id="116206625"/>
<accession>A0A218XB37</accession>
<evidence type="ECO:0000313" key="5">
    <source>
        <dbReference type="Proteomes" id="UP000197138"/>
    </source>
</evidence>
<dbReference type="OrthoDB" id="8693905at2759"/>
<protein>
    <recommendedName>
        <fullName evidence="2">Protein kinase domain-containing protein</fullName>
    </recommendedName>
</protein>
<dbReference type="PROSITE" id="PS00108">
    <property type="entry name" value="PROTEIN_KINASE_ST"/>
    <property type="match status" value="1"/>
</dbReference>
<dbReference type="EMBL" id="PGOL01003812">
    <property type="protein sequence ID" value="PKI39439.1"/>
    <property type="molecule type" value="Genomic_DNA"/>
</dbReference>
<dbReference type="AlphaFoldDB" id="A0A218XB37"/>
<evidence type="ECO:0000256" key="1">
    <source>
        <dbReference type="SAM" id="MobiDB-lite"/>
    </source>
</evidence>
<gene>
    <name evidence="3" type="ORF">CDL15_Pgr001741</name>
    <name evidence="4" type="ORF">CRG98_040197</name>
</gene>
<dbReference type="STRING" id="22663.A0A218XB37"/>
<dbReference type="Pfam" id="PF00069">
    <property type="entry name" value="Pkinase"/>
    <property type="match status" value="1"/>
</dbReference>
<reference evidence="5" key="1">
    <citation type="journal article" date="2017" name="Plant J.">
        <title>The pomegranate (Punica granatum L.) genome and the genomics of punicalagin biosynthesis.</title>
        <authorList>
            <person name="Qin G."/>
            <person name="Xu C."/>
            <person name="Ming R."/>
            <person name="Tang H."/>
            <person name="Guyot R."/>
            <person name="Kramer E.M."/>
            <person name="Hu Y."/>
            <person name="Yi X."/>
            <person name="Qi Y."/>
            <person name="Xu X."/>
            <person name="Gao Z."/>
            <person name="Pan H."/>
            <person name="Jian J."/>
            <person name="Tian Y."/>
            <person name="Yue Z."/>
            <person name="Xu Y."/>
        </authorList>
    </citation>
    <scope>NUCLEOTIDE SEQUENCE [LARGE SCALE GENOMIC DNA]</scope>
    <source>
        <strain evidence="5">cv. Dabenzi</strain>
    </source>
</reference>
<evidence type="ECO:0000313" key="4">
    <source>
        <dbReference type="EMBL" id="PKI39439.1"/>
    </source>
</evidence>
<feature type="compositionally biased region" description="Acidic residues" evidence="1">
    <location>
        <begin position="172"/>
        <end position="182"/>
    </location>
</feature>
<dbReference type="InterPro" id="IPR011009">
    <property type="entry name" value="Kinase-like_dom_sf"/>
</dbReference>
<dbReference type="GO" id="GO:0005524">
    <property type="term" value="F:ATP binding"/>
    <property type="evidence" value="ECO:0007669"/>
    <property type="project" value="InterPro"/>
</dbReference>
<keyword evidence="6" id="KW-1185">Reference proteome</keyword>
<reference evidence="3" key="2">
    <citation type="submission" date="2017-06" db="EMBL/GenBank/DDBJ databases">
        <title>The pomegranate genome and the genomics of punicalagin biosynthesis.</title>
        <authorList>
            <person name="Xu C."/>
        </authorList>
    </citation>
    <scope>NUCLEOTIDE SEQUENCE [LARGE SCALE GENOMIC DNA]</scope>
    <source>
        <tissue evidence="3">Fresh leaf</tissue>
    </source>
</reference>
<evidence type="ECO:0000259" key="2">
    <source>
        <dbReference type="PROSITE" id="PS50011"/>
    </source>
</evidence>
<dbReference type="CDD" id="cd06606">
    <property type="entry name" value="STKc_MAPKKK"/>
    <property type="match status" value="1"/>
</dbReference>
<proteinExistence type="predicted"/>
<comment type="caution">
    <text evidence="3">The sequence shown here is derived from an EMBL/GenBank/DDBJ whole genome shotgun (WGS) entry which is preliminary data.</text>
</comment>
<dbReference type="SUPFAM" id="SSF56112">
    <property type="entry name" value="Protein kinase-like (PK-like)"/>
    <property type="match status" value="1"/>
</dbReference>
<dbReference type="InterPro" id="IPR052751">
    <property type="entry name" value="Plant_MAPKKK"/>
</dbReference>
<dbReference type="PROSITE" id="PS50011">
    <property type="entry name" value="PROTEIN_KINASE_DOM"/>
    <property type="match status" value="1"/>
</dbReference>
<dbReference type="SMART" id="SM00220">
    <property type="entry name" value="S_TKc"/>
    <property type="match status" value="1"/>
</dbReference>
<dbReference type="Proteomes" id="UP000233551">
    <property type="component" value="Unassembled WGS sequence"/>
</dbReference>
<dbReference type="Proteomes" id="UP000197138">
    <property type="component" value="Unassembled WGS sequence"/>
</dbReference>
<dbReference type="InterPro" id="IPR008271">
    <property type="entry name" value="Ser/Thr_kinase_AS"/>
</dbReference>
<dbReference type="PANTHER" id="PTHR48011">
    <property type="entry name" value="CCR4-NOT TRANSCRIPTIONAL COMPLEX SUBUNIT CAF120-RELATED"/>
    <property type="match status" value="1"/>
</dbReference>
<organism evidence="3 5">
    <name type="scientific">Punica granatum</name>
    <name type="common">Pomegranate</name>
    <dbReference type="NCBI Taxonomy" id="22663"/>
    <lineage>
        <taxon>Eukaryota</taxon>
        <taxon>Viridiplantae</taxon>
        <taxon>Streptophyta</taxon>
        <taxon>Embryophyta</taxon>
        <taxon>Tracheophyta</taxon>
        <taxon>Spermatophyta</taxon>
        <taxon>Magnoliopsida</taxon>
        <taxon>eudicotyledons</taxon>
        <taxon>Gunneridae</taxon>
        <taxon>Pentapetalae</taxon>
        <taxon>rosids</taxon>
        <taxon>malvids</taxon>
        <taxon>Myrtales</taxon>
        <taxon>Lythraceae</taxon>
        <taxon>Punica</taxon>
    </lineage>
</organism>
<dbReference type="PANTHER" id="PTHR48011:SF18">
    <property type="entry name" value="MITOGEN-ACTIVATED PROTEIN KINASE KINASE KINASE 19-RELATED"/>
    <property type="match status" value="1"/>
</dbReference>
<sequence>MEWIRGEEIGRGGFAWINLAIPNKNLAGLPPLIAVKSCDLSHSATLGNELEVLQSLGECPHVIRCFGAGQTIEGGSELFNLLLEYAPGGSLANEMRKRGGKLTEPEVRRHARSVLEALRHIHSHGIVHGDIKVQNILVFPPVDRCGCPEVKVADFGLAREAGCTIRPHKGEDEDEDEDEDKDGEEHRGFEWRGTPLYMSPEAVNDNEYEAPSDVWALGCAVVEMATGRPAWSHPDGANVYSLMIRIGLGDETPIIPHDLSEEGKDFLRKCFVRDPTKRWTAEMLLNHPFVACKKDCQFVSPPHSPSPRTHFDFTDWNSSIQSSTISTQSSLVTSPREFWQGKSEFGSFNNYDHHGSDSPIERIHNLACDTRPDFEDSESLWITVR</sequence>
<evidence type="ECO:0000313" key="3">
    <source>
        <dbReference type="EMBL" id="OWM82167.1"/>
    </source>
</evidence>
<reference evidence="4 6" key="3">
    <citation type="submission" date="2017-11" db="EMBL/GenBank/DDBJ databases">
        <title>De-novo sequencing of pomegranate (Punica granatum L.) genome.</title>
        <authorList>
            <person name="Akparov Z."/>
            <person name="Amiraslanov A."/>
            <person name="Hajiyeva S."/>
            <person name="Abbasov M."/>
            <person name="Kaur K."/>
            <person name="Hamwieh A."/>
            <person name="Solovyev V."/>
            <person name="Salamov A."/>
            <person name="Braich B."/>
            <person name="Kosarev P."/>
            <person name="Mahmoud A."/>
            <person name="Hajiyev E."/>
            <person name="Babayeva S."/>
            <person name="Izzatullayeva V."/>
            <person name="Mammadov A."/>
            <person name="Mammadov A."/>
            <person name="Sharifova S."/>
            <person name="Ojaghi J."/>
            <person name="Eynullazada K."/>
            <person name="Bayramov B."/>
            <person name="Abdulazimova A."/>
            <person name="Shahmuradov I."/>
        </authorList>
    </citation>
    <scope>NUCLEOTIDE SEQUENCE [LARGE SCALE GENOMIC DNA]</scope>
    <source>
        <strain evidence="4">AG2017</strain>
        <strain evidence="6">cv. AG2017</strain>
        <tissue evidence="4">Leaf</tissue>
    </source>
</reference>
<dbReference type="Gene3D" id="1.10.510.10">
    <property type="entry name" value="Transferase(Phosphotransferase) domain 1"/>
    <property type="match status" value="1"/>
</dbReference>
<feature type="region of interest" description="Disordered" evidence="1">
    <location>
        <begin position="166"/>
        <end position="189"/>
    </location>
</feature>
<evidence type="ECO:0000313" key="6">
    <source>
        <dbReference type="Proteomes" id="UP000233551"/>
    </source>
</evidence>